<comment type="caution">
    <text evidence="2">The sequence shown here is derived from an EMBL/GenBank/DDBJ whole genome shotgun (WGS) entry which is preliminary data.</text>
</comment>
<feature type="region of interest" description="Disordered" evidence="1">
    <location>
        <begin position="568"/>
        <end position="607"/>
    </location>
</feature>
<accession>A0ABQ4XJ36</accession>
<evidence type="ECO:0000313" key="3">
    <source>
        <dbReference type="Proteomes" id="UP001151760"/>
    </source>
</evidence>
<proteinExistence type="predicted"/>
<reference evidence="2" key="1">
    <citation type="journal article" date="2022" name="Int. J. Mol. Sci.">
        <title>Draft Genome of Tanacetum Coccineum: Genomic Comparison of Closely Related Tanacetum-Family Plants.</title>
        <authorList>
            <person name="Yamashiro T."/>
            <person name="Shiraishi A."/>
            <person name="Nakayama K."/>
            <person name="Satake H."/>
        </authorList>
    </citation>
    <scope>NUCLEOTIDE SEQUENCE</scope>
</reference>
<protein>
    <submittedName>
        <fullName evidence="2">Uncharacterized protein</fullName>
    </submittedName>
</protein>
<evidence type="ECO:0000256" key="1">
    <source>
        <dbReference type="SAM" id="MobiDB-lite"/>
    </source>
</evidence>
<sequence>MAQAQTQADVHPDELCPPNKRYALMDANKKIDLDNPLCPIESKILANILQNHPLRFSIDASSSVPWIYLGKFWHTLKEDGSKYRLTFMLDRKEITMTLGDFRTIIQLPQARDNNHECFVAAPKFSEMAPFFLKDLGFILELRSPSKFKTTGLVQPWQTLCKIFARCLTTRVIGLHYALEHPATLIPYPRFTKLIVSHYMTEFPEISRRVRDKYHNIEDDQMMKLTENYRLYAKAFGVEVDVPTTQSQPIKSTQGTHRTPNPDVHEEKSREEQEAKQNVEKVKEHFVEEEIEKMMEETKDEDTKNLVDETEKTLTNDQEDPGTRLEPGSYKESSEVKITAEVPVNVVEEEEEAEDNVYELKRREKGKFVEETRDTPLPTTLRSPRIHSTLVSSDTEKLQELTETEPTPSSDTPSSSSPKPTSSMAQHMLSLFKPKAGRFKRYKNFFDEIQGRYGYLFGHLKKRFMPRKKFHVLAKHLQDIMEESLPAMINNVIINYIPSQVDSLVRSYISNHVLHVHPTQASQATVHEQQYQLYLTMKDDPQLQHDDISIWLVLKIKFESLATSNTLCRPSAIRPRDQDDPNDDASPEGENRAKSEPGPSTTGNQEQVDDFDFWTDKYATDDDELPSDKVSQELVKEMSETVDEAKLHKVFDEMMRQQCTSGDEHQYHIDQMQNFLKSDIVWESRKEILSLPQPQRSTPIKGNTGPEKIVLSLHKYHAVIFPDDDIEERTSRWVDKCVKKFNPRENGSIVSITEPDYKYLNKNDIEDMYLLYINGKLGVESYQQNVNLTAPTITFSGIEKYKMLSIVFEPIYGIIYENSKNEKRVMGHKEIHKFCDAILKRVLVRLKSYNNSYNNDVKHGYVSPSLSDEDAECLQLFK</sequence>
<feature type="region of interest" description="Disordered" evidence="1">
    <location>
        <begin position="368"/>
        <end position="423"/>
    </location>
</feature>
<keyword evidence="3" id="KW-1185">Reference proteome</keyword>
<evidence type="ECO:0000313" key="2">
    <source>
        <dbReference type="EMBL" id="GJS65001.1"/>
    </source>
</evidence>
<dbReference type="Proteomes" id="UP001151760">
    <property type="component" value="Unassembled WGS sequence"/>
</dbReference>
<gene>
    <name evidence="2" type="ORF">Tco_0679565</name>
</gene>
<feature type="compositionally biased region" description="Low complexity" evidence="1">
    <location>
        <begin position="403"/>
        <end position="422"/>
    </location>
</feature>
<feature type="region of interest" description="Disordered" evidence="1">
    <location>
        <begin position="295"/>
        <end position="335"/>
    </location>
</feature>
<feature type="compositionally biased region" description="Basic and acidic residues" evidence="1">
    <location>
        <begin position="262"/>
        <end position="280"/>
    </location>
</feature>
<reference evidence="2" key="2">
    <citation type="submission" date="2022-01" db="EMBL/GenBank/DDBJ databases">
        <authorList>
            <person name="Yamashiro T."/>
            <person name="Shiraishi A."/>
            <person name="Satake H."/>
            <person name="Nakayama K."/>
        </authorList>
    </citation>
    <scope>NUCLEOTIDE SEQUENCE</scope>
</reference>
<feature type="region of interest" description="Disordered" evidence="1">
    <location>
        <begin position="242"/>
        <end position="280"/>
    </location>
</feature>
<feature type="compositionally biased region" description="Polar residues" evidence="1">
    <location>
        <begin position="242"/>
        <end position="258"/>
    </location>
</feature>
<organism evidence="2 3">
    <name type="scientific">Tanacetum coccineum</name>
    <dbReference type="NCBI Taxonomy" id="301880"/>
    <lineage>
        <taxon>Eukaryota</taxon>
        <taxon>Viridiplantae</taxon>
        <taxon>Streptophyta</taxon>
        <taxon>Embryophyta</taxon>
        <taxon>Tracheophyta</taxon>
        <taxon>Spermatophyta</taxon>
        <taxon>Magnoliopsida</taxon>
        <taxon>eudicotyledons</taxon>
        <taxon>Gunneridae</taxon>
        <taxon>Pentapetalae</taxon>
        <taxon>asterids</taxon>
        <taxon>campanulids</taxon>
        <taxon>Asterales</taxon>
        <taxon>Asteraceae</taxon>
        <taxon>Asteroideae</taxon>
        <taxon>Anthemideae</taxon>
        <taxon>Anthemidinae</taxon>
        <taxon>Tanacetum</taxon>
    </lineage>
</organism>
<feature type="compositionally biased region" description="Basic and acidic residues" evidence="1">
    <location>
        <begin position="295"/>
        <end position="313"/>
    </location>
</feature>
<dbReference type="EMBL" id="BQNB010009544">
    <property type="protein sequence ID" value="GJS65001.1"/>
    <property type="molecule type" value="Genomic_DNA"/>
</dbReference>
<name>A0ABQ4XJ36_9ASTR</name>